<dbReference type="Proteomes" id="UP001150581">
    <property type="component" value="Unassembled WGS sequence"/>
</dbReference>
<comment type="caution">
    <text evidence="1">The sequence shown here is derived from an EMBL/GenBank/DDBJ whole genome shotgun (WGS) entry which is preliminary data.</text>
</comment>
<gene>
    <name evidence="1" type="ORF">LPJ66_012101</name>
</gene>
<evidence type="ECO:0000313" key="1">
    <source>
        <dbReference type="EMBL" id="KAJ1877454.1"/>
    </source>
</evidence>
<keyword evidence="2" id="KW-1185">Reference proteome</keyword>
<organism evidence="1 2">
    <name type="scientific">Kickxella alabastrina</name>
    <dbReference type="NCBI Taxonomy" id="61397"/>
    <lineage>
        <taxon>Eukaryota</taxon>
        <taxon>Fungi</taxon>
        <taxon>Fungi incertae sedis</taxon>
        <taxon>Zoopagomycota</taxon>
        <taxon>Kickxellomycotina</taxon>
        <taxon>Kickxellomycetes</taxon>
        <taxon>Kickxellales</taxon>
        <taxon>Kickxellaceae</taxon>
        <taxon>Kickxella</taxon>
    </lineage>
</organism>
<name>A0ACC1HY10_9FUNG</name>
<proteinExistence type="predicted"/>
<reference evidence="1" key="1">
    <citation type="submission" date="2022-07" db="EMBL/GenBank/DDBJ databases">
        <title>Phylogenomic reconstructions and comparative analyses of Kickxellomycotina fungi.</title>
        <authorList>
            <person name="Reynolds N.K."/>
            <person name="Stajich J.E."/>
            <person name="Barry K."/>
            <person name="Grigoriev I.V."/>
            <person name="Crous P."/>
            <person name="Smith M.E."/>
        </authorList>
    </citation>
    <scope>NUCLEOTIDE SEQUENCE</scope>
    <source>
        <strain evidence="1">Benny 63K</strain>
    </source>
</reference>
<sequence length="230" mass="25745">MRHGRTHRRRHRRKQQQQQQQHQHGAGTNSRGRPCTDGAWTELRGWCKARGMPKTKLTLAYFPDTFRGMMATRAIGRGEDVIRVPEQLLMTASKVRRRTMHQAAAACGASALRWTLSEHQSLVYWLCGEAGRRAASEWASYVGSLPRDFGSVPLYALSGEGPSNGVAAGSPEARWMAAHLPRPMRLKLADQQARLFADWSVTAAFLAAAGLAPLRGWRLYVWAWLAVNTR</sequence>
<evidence type="ECO:0000313" key="2">
    <source>
        <dbReference type="Proteomes" id="UP001150581"/>
    </source>
</evidence>
<accession>A0ACC1HY10</accession>
<protein>
    <submittedName>
        <fullName evidence="1">Uncharacterized protein</fullName>
    </submittedName>
</protein>
<dbReference type="EMBL" id="JANBPG010004170">
    <property type="protein sequence ID" value="KAJ1877454.1"/>
    <property type="molecule type" value="Genomic_DNA"/>
</dbReference>
<feature type="non-terminal residue" evidence="1">
    <location>
        <position position="230"/>
    </location>
</feature>